<dbReference type="EMBL" id="BAER01000074">
    <property type="protein sequence ID" value="GAC33844.1"/>
    <property type="molecule type" value="Genomic_DNA"/>
</dbReference>
<protein>
    <submittedName>
        <fullName evidence="1">Uncharacterized protein</fullName>
    </submittedName>
</protein>
<dbReference type="AlphaFoldDB" id="K6YME0"/>
<dbReference type="Proteomes" id="UP000006322">
    <property type="component" value="Unassembled WGS sequence"/>
</dbReference>
<evidence type="ECO:0000313" key="1">
    <source>
        <dbReference type="EMBL" id="GAC33844.1"/>
    </source>
</evidence>
<name>K6YME0_9ALTE</name>
<gene>
    <name evidence="1" type="ORF">GPLA_2951</name>
</gene>
<keyword evidence="2" id="KW-1185">Reference proteome</keyword>
<evidence type="ECO:0000313" key="2">
    <source>
        <dbReference type="Proteomes" id="UP000006322"/>
    </source>
</evidence>
<comment type="caution">
    <text evidence="1">The sequence shown here is derived from an EMBL/GenBank/DDBJ whole genome shotgun (WGS) entry which is preliminary data.</text>
</comment>
<accession>K6YME0</accession>
<dbReference type="STRING" id="1129793.GPLA_2951"/>
<reference evidence="2" key="1">
    <citation type="journal article" date="2014" name="Environ. Microbiol.">
        <title>Comparative genomics of the marine bacterial genus Glaciecola reveals the high degree of genomic diversity and genomic characteristic for cold adaptation.</title>
        <authorList>
            <person name="Qin Q.L."/>
            <person name="Xie B.B."/>
            <person name="Yu Y."/>
            <person name="Shu Y.L."/>
            <person name="Rong J.C."/>
            <person name="Zhang Y.J."/>
            <person name="Zhao D.L."/>
            <person name="Chen X.L."/>
            <person name="Zhang X.Y."/>
            <person name="Chen B."/>
            <person name="Zhou B.C."/>
            <person name="Zhang Y.Z."/>
        </authorList>
    </citation>
    <scope>NUCLEOTIDE SEQUENCE [LARGE SCALE GENOMIC DNA]</scope>
    <source>
        <strain evidence="2">LMG 21857</strain>
    </source>
</reference>
<proteinExistence type="predicted"/>
<organism evidence="1 2">
    <name type="scientific">Paraglaciecola polaris LMG 21857</name>
    <dbReference type="NCBI Taxonomy" id="1129793"/>
    <lineage>
        <taxon>Bacteria</taxon>
        <taxon>Pseudomonadati</taxon>
        <taxon>Pseudomonadota</taxon>
        <taxon>Gammaproteobacteria</taxon>
        <taxon>Alteromonadales</taxon>
        <taxon>Alteromonadaceae</taxon>
        <taxon>Paraglaciecola</taxon>
    </lineage>
</organism>
<sequence length="38" mass="4222">MINLSKIAFNLSRDEDGLDNLSSNLKCGDNLVLSARRK</sequence>